<dbReference type="EMBL" id="SCEB01001942">
    <property type="protein sequence ID" value="RXM96001.1"/>
    <property type="molecule type" value="Genomic_DNA"/>
</dbReference>
<evidence type="ECO:0000313" key="2">
    <source>
        <dbReference type="Proteomes" id="UP000289886"/>
    </source>
</evidence>
<evidence type="ECO:0000313" key="1">
    <source>
        <dbReference type="EMBL" id="RXM96001.1"/>
    </source>
</evidence>
<comment type="caution">
    <text evidence="1">The sequence shown here is derived from an EMBL/GenBank/DDBJ whole genome shotgun (WGS) entry which is preliminary data.</text>
</comment>
<sequence>MTLRLLVVTVARCQLQDPHQAHLQSGIPLGDGAGVEVLPWLPGGRLQRGSHNKGCAPLGLAPSHPVDPKF</sequence>
<protein>
    <submittedName>
        <fullName evidence="1">Uncharacterized protein</fullName>
    </submittedName>
</protein>
<organism evidence="1 2">
    <name type="scientific">Acipenser ruthenus</name>
    <name type="common">Sterlet sturgeon</name>
    <dbReference type="NCBI Taxonomy" id="7906"/>
    <lineage>
        <taxon>Eukaryota</taxon>
        <taxon>Metazoa</taxon>
        <taxon>Chordata</taxon>
        <taxon>Craniata</taxon>
        <taxon>Vertebrata</taxon>
        <taxon>Euteleostomi</taxon>
        <taxon>Actinopterygii</taxon>
        <taxon>Chondrostei</taxon>
        <taxon>Acipenseriformes</taxon>
        <taxon>Acipenseridae</taxon>
        <taxon>Acipenser</taxon>
    </lineage>
</organism>
<proteinExistence type="predicted"/>
<keyword evidence="2" id="KW-1185">Reference proteome</keyword>
<dbReference type="AlphaFoldDB" id="A0A444V6D9"/>
<reference evidence="1 2" key="1">
    <citation type="submission" date="2019-01" db="EMBL/GenBank/DDBJ databases">
        <title>Draft Genome and Complete Hox-Cluster Characterization of the Sterlet Sturgeon (Acipenser ruthenus).</title>
        <authorList>
            <person name="Wei Q."/>
        </authorList>
    </citation>
    <scope>NUCLEOTIDE SEQUENCE [LARGE SCALE GENOMIC DNA]</scope>
    <source>
        <strain evidence="1">WHYD16114868_AA</strain>
        <tissue evidence="1">Blood</tissue>
    </source>
</reference>
<accession>A0A444V6D9</accession>
<gene>
    <name evidence="1" type="ORF">EOD39_16220</name>
</gene>
<dbReference type="Proteomes" id="UP000289886">
    <property type="component" value="Unassembled WGS sequence"/>
</dbReference>
<name>A0A444V6D9_ACIRT</name>